<keyword evidence="3" id="KW-1185">Reference proteome</keyword>
<evidence type="ECO:0000256" key="1">
    <source>
        <dbReference type="SAM" id="MobiDB-lite"/>
    </source>
</evidence>
<feature type="region of interest" description="Disordered" evidence="1">
    <location>
        <begin position="51"/>
        <end position="71"/>
    </location>
</feature>
<protein>
    <submittedName>
        <fullName evidence="2">Uncharacterized protein</fullName>
    </submittedName>
</protein>
<sequence length="218" mass="24677">MASERYHPFHQLYHSNKNVHTHHYRSTFMPMLCSRPSIKDVSILKRASHLSSTNDRLSSSPSLGFTGQPSKRHNKIASLISKRKITTKSTLLVLKLKRLFCRKNLRANAYPNTPNCGTWPEPQLESQLQHQSQLTFNSSAKVPIPQKGCGGKKNNIVPTSIENMDPPLPTTKKVNKTEGQVDDSLWKRRLGGVALASLQLHQIHIPRYQLQVTTVIDR</sequence>
<accession>A0ABU6WH11</accession>
<proteinExistence type="predicted"/>
<dbReference type="PANTHER" id="PTHR36323:SF1">
    <property type="entry name" value="MYOTUBULARIN-LIKE PROTEIN"/>
    <property type="match status" value="1"/>
</dbReference>
<evidence type="ECO:0000313" key="2">
    <source>
        <dbReference type="EMBL" id="MED6185152.1"/>
    </source>
</evidence>
<comment type="caution">
    <text evidence="2">The sequence shown here is derived from an EMBL/GenBank/DDBJ whole genome shotgun (WGS) entry which is preliminary data.</text>
</comment>
<gene>
    <name evidence="2" type="ORF">PIB30_054284</name>
</gene>
<dbReference type="PANTHER" id="PTHR36323">
    <property type="entry name" value="MYOTUBULARIN-LIKE PROTEIN"/>
    <property type="match status" value="1"/>
</dbReference>
<organism evidence="2 3">
    <name type="scientific">Stylosanthes scabra</name>
    <dbReference type="NCBI Taxonomy" id="79078"/>
    <lineage>
        <taxon>Eukaryota</taxon>
        <taxon>Viridiplantae</taxon>
        <taxon>Streptophyta</taxon>
        <taxon>Embryophyta</taxon>
        <taxon>Tracheophyta</taxon>
        <taxon>Spermatophyta</taxon>
        <taxon>Magnoliopsida</taxon>
        <taxon>eudicotyledons</taxon>
        <taxon>Gunneridae</taxon>
        <taxon>Pentapetalae</taxon>
        <taxon>rosids</taxon>
        <taxon>fabids</taxon>
        <taxon>Fabales</taxon>
        <taxon>Fabaceae</taxon>
        <taxon>Papilionoideae</taxon>
        <taxon>50 kb inversion clade</taxon>
        <taxon>dalbergioids sensu lato</taxon>
        <taxon>Dalbergieae</taxon>
        <taxon>Pterocarpus clade</taxon>
        <taxon>Stylosanthes</taxon>
    </lineage>
</organism>
<feature type="compositionally biased region" description="Polar residues" evidence="1">
    <location>
        <begin position="51"/>
        <end position="69"/>
    </location>
</feature>
<name>A0ABU6WH11_9FABA</name>
<dbReference type="EMBL" id="JASCZI010181655">
    <property type="protein sequence ID" value="MED6185152.1"/>
    <property type="molecule type" value="Genomic_DNA"/>
</dbReference>
<dbReference type="Proteomes" id="UP001341840">
    <property type="component" value="Unassembled WGS sequence"/>
</dbReference>
<evidence type="ECO:0000313" key="3">
    <source>
        <dbReference type="Proteomes" id="UP001341840"/>
    </source>
</evidence>
<reference evidence="2 3" key="1">
    <citation type="journal article" date="2023" name="Plants (Basel)">
        <title>Bridging the Gap: Combining Genomics and Transcriptomics Approaches to Understand Stylosanthes scabra, an Orphan Legume from the Brazilian Caatinga.</title>
        <authorList>
            <person name="Ferreira-Neto J.R.C."/>
            <person name="da Silva M.D."/>
            <person name="Binneck E."/>
            <person name="de Melo N.F."/>
            <person name="da Silva R.H."/>
            <person name="de Melo A.L.T.M."/>
            <person name="Pandolfi V."/>
            <person name="Bustamante F.O."/>
            <person name="Brasileiro-Vidal A.C."/>
            <person name="Benko-Iseppon A.M."/>
        </authorList>
    </citation>
    <scope>NUCLEOTIDE SEQUENCE [LARGE SCALE GENOMIC DNA]</scope>
    <source>
        <tissue evidence="2">Leaves</tissue>
    </source>
</reference>